<evidence type="ECO:0000313" key="12">
    <source>
        <dbReference type="Proteomes" id="UP001161247"/>
    </source>
</evidence>
<dbReference type="GO" id="GO:0015179">
    <property type="term" value="F:L-amino acid transmembrane transporter activity"/>
    <property type="evidence" value="ECO:0007669"/>
    <property type="project" value="TreeGrafter"/>
</dbReference>
<feature type="transmembrane region" description="Helical" evidence="9">
    <location>
        <begin position="282"/>
        <end position="300"/>
    </location>
</feature>
<sequence length="549" mass="60055">MERRGKIGGNRKEEEEQDEEFFLENGGDEDGDVEEGNMDFEEDDEVGGLGDENEDGGCGRSFSSSSFISQQWPQSYKETTDIYSIAASPSFGTLRRTSGVSHSNYDINSHNNLDRKTPLLSEYKNDLQKEEAGSLTRKQSSWLEKSSMYRQLTGELPIGYGCSLTQTVFNGVNVLAGVGLLSTPYTVKEGGWAALAVLVLFAFVCCYTADLLRHCFESKEGILSFPDMGEAAFGRVGRILVSIVLYAELYTSCVEFIILEGDNLTRIFPGASMDLSGLHLDSMHLFGVITVLVVLPTVWLKDLRLISYLSAGGVISTVVVVLCLLFVGTAEVGFHHSGPLVNWKGLPFAIGVYGYCYSGHSVFPNIYQSMADKTKFTKAVVISFILCVLLYGGAAIIGFLMFGESTQSQITLNLPPHVVSSKVAIWTTIVNPLTKYALLMNPLARSIEELLPRGLSEKYWVFILIRTALVLSSLCVAFLLPFFGLVMSLIGSLFSILMAIIMPALCFLRILGNKATRTQIVLSSTIVGFGIISAAMGTYISVSELANKY</sequence>
<keyword evidence="5 9" id="KW-1133">Transmembrane helix</keyword>
<feature type="transmembrane region" description="Helical" evidence="9">
    <location>
        <begin position="192"/>
        <end position="212"/>
    </location>
</feature>
<feature type="transmembrane region" description="Helical" evidence="9">
    <location>
        <begin position="307"/>
        <end position="328"/>
    </location>
</feature>
<feature type="transmembrane region" description="Helical" evidence="9">
    <location>
        <begin position="486"/>
        <end position="508"/>
    </location>
</feature>
<feature type="transmembrane region" description="Helical" evidence="9">
    <location>
        <begin position="379"/>
        <end position="403"/>
    </location>
</feature>
<reference evidence="11" key="1">
    <citation type="submission" date="2023-03" db="EMBL/GenBank/DDBJ databases">
        <authorList>
            <person name="Julca I."/>
        </authorList>
    </citation>
    <scope>NUCLEOTIDE SEQUENCE</scope>
</reference>
<dbReference type="Pfam" id="PF01490">
    <property type="entry name" value="Aa_trans"/>
    <property type="match status" value="1"/>
</dbReference>
<organism evidence="11 12">
    <name type="scientific">Oldenlandia corymbosa var. corymbosa</name>
    <dbReference type="NCBI Taxonomy" id="529605"/>
    <lineage>
        <taxon>Eukaryota</taxon>
        <taxon>Viridiplantae</taxon>
        <taxon>Streptophyta</taxon>
        <taxon>Embryophyta</taxon>
        <taxon>Tracheophyta</taxon>
        <taxon>Spermatophyta</taxon>
        <taxon>Magnoliopsida</taxon>
        <taxon>eudicotyledons</taxon>
        <taxon>Gunneridae</taxon>
        <taxon>Pentapetalae</taxon>
        <taxon>asterids</taxon>
        <taxon>lamiids</taxon>
        <taxon>Gentianales</taxon>
        <taxon>Rubiaceae</taxon>
        <taxon>Rubioideae</taxon>
        <taxon>Spermacoceae</taxon>
        <taxon>Hedyotis-Oldenlandia complex</taxon>
        <taxon>Oldenlandia</taxon>
    </lineage>
</organism>
<keyword evidence="2" id="KW-0813">Transport</keyword>
<feature type="transmembrane region" description="Helical" evidence="9">
    <location>
        <begin position="520"/>
        <end position="542"/>
    </location>
</feature>
<keyword evidence="3 9" id="KW-0812">Transmembrane</keyword>
<feature type="transmembrane region" description="Helical" evidence="9">
    <location>
        <begin position="459"/>
        <end position="480"/>
    </location>
</feature>
<feature type="region of interest" description="Disordered" evidence="8">
    <location>
        <begin position="1"/>
        <end position="65"/>
    </location>
</feature>
<gene>
    <name evidence="11" type="ORF">OLC1_LOCUS9602</name>
</gene>
<evidence type="ECO:0000256" key="8">
    <source>
        <dbReference type="SAM" id="MobiDB-lite"/>
    </source>
</evidence>
<name>A0AAV1CW28_OLDCO</name>
<evidence type="ECO:0000256" key="4">
    <source>
        <dbReference type="ARBA" id="ARBA00022970"/>
    </source>
</evidence>
<keyword evidence="4" id="KW-0029">Amino-acid transport</keyword>
<evidence type="ECO:0000313" key="11">
    <source>
        <dbReference type="EMBL" id="CAI9099620.1"/>
    </source>
</evidence>
<evidence type="ECO:0000256" key="9">
    <source>
        <dbReference type="SAM" id="Phobius"/>
    </source>
</evidence>
<feature type="domain" description="Amino acid transporter transmembrane" evidence="10">
    <location>
        <begin position="163"/>
        <end position="542"/>
    </location>
</feature>
<dbReference type="AlphaFoldDB" id="A0AAV1CW28"/>
<comment type="similarity">
    <text evidence="7">Belongs to the amino acid/polyamine transporter 2 family. Amino acid/auxin permease (AAAP) (TC 2.A.18.5) subfamily.</text>
</comment>
<evidence type="ECO:0000256" key="1">
    <source>
        <dbReference type="ARBA" id="ARBA00004141"/>
    </source>
</evidence>
<keyword evidence="12" id="KW-1185">Reference proteome</keyword>
<feature type="compositionally biased region" description="Basic and acidic residues" evidence="8">
    <location>
        <begin position="1"/>
        <end position="14"/>
    </location>
</feature>
<comment type="subcellular location">
    <subcellularLocation>
        <location evidence="1">Membrane</location>
        <topology evidence="1">Multi-pass membrane protein</topology>
    </subcellularLocation>
</comment>
<dbReference type="GO" id="GO:0005774">
    <property type="term" value="C:vacuolar membrane"/>
    <property type="evidence" value="ECO:0007669"/>
    <property type="project" value="TreeGrafter"/>
</dbReference>
<evidence type="ECO:0000256" key="7">
    <source>
        <dbReference type="ARBA" id="ARBA00049662"/>
    </source>
</evidence>
<accession>A0AAV1CW28</accession>
<evidence type="ECO:0000256" key="2">
    <source>
        <dbReference type="ARBA" id="ARBA00022448"/>
    </source>
</evidence>
<dbReference type="InterPro" id="IPR013057">
    <property type="entry name" value="AA_transpt_TM"/>
</dbReference>
<protein>
    <submittedName>
        <fullName evidence="11">OLC1v1036470C1</fullName>
    </submittedName>
</protein>
<feature type="transmembrane region" description="Helical" evidence="9">
    <location>
        <begin position="239"/>
        <end position="259"/>
    </location>
</feature>
<dbReference type="EMBL" id="OX459120">
    <property type="protein sequence ID" value="CAI9099620.1"/>
    <property type="molecule type" value="Genomic_DNA"/>
</dbReference>
<dbReference type="FunFam" id="1.20.1740.10:FF:000047">
    <property type="entry name" value="Amino acid transporter AVT1A"/>
    <property type="match status" value="1"/>
</dbReference>
<evidence type="ECO:0000256" key="6">
    <source>
        <dbReference type="ARBA" id="ARBA00023136"/>
    </source>
</evidence>
<evidence type="ECO:0000259" key="10">
    <source>
        <dbReference type="Pfam" id="PF01490"/>
    </source>
</evidence>
<evidence type="ECO:0000256" key="5">
    <source>
        <dbReference type="ARBA" id="ARBA00022989"/>
    </source>
</evidence>
<keyword evidence="6 9" id="KW-0472">Membrane</keyword>
<dbReference type="Proteomes" id="UP001161247">
    <property type="component" value="Chromosome 3"/>
</dbReference>
<proteinExistence type="inferred from homology"/>
<feature type="transmembrane region" description="Helical" evidence="9">
    <location>
        <begin position="348"/>
        <end position="367"/>
    </location>
</feature>
<evidence type="ECO:0000256" key="3">
    <source>
        <dbReference type="ARBA" id="ARBA00022692"/>
    </source>
</evidence>
<feature type="compositionally biased region" description="Acidic residues" evidence="8">
    <location>
        <begin position="15"/>
        <end position="55"/>
    </location>
</feature>
<dbReference type="PANTHER" id="PTHR22950">
    <property type="entry name" value="AMINO ACID TRANSPORTER"/>
    <property type="match status" value="1"/>
</dbReference>
<feature type="transmembrane region" description="Helical" evidence="9">
    <location>
        <begin position="423"/>
        <end position="439"/>
    </location>
</feature>
<feature type="transmembrane region" description="Helical" evidence="9">
    <location>
        <begin position="158"/>
        <end position="180"/>
    </location>
</feature>
<dbReference type="PANTHER" id="PTHR22950:SF701">
    <property type="entry name" value="AMINO ACID TRANSPORTER AVT1A-LIKE"/>
    <property type="match status" value="1"/>
</dbReference>